<dbReference type="STRING" id="882378.RBRH_02222"/>
<evidence type="ECO:0000313" key="2">
    <source>
        <dbReference type="EMBL" id="CBW76207.1"/>
    </source>
</evidence>
<dbReference type="HOGENOM" id="CLU_091341_0_0_4"/>
<proteinExistence type="predicted"/>
<dbReference type="eggNOG" id="COG3218">
    <property type="taxonomic scope" value="Bacteria"/>
</dbReference>
<dbReference type="Pfam" id="PF03886">
    <property type="entry name" value="ABC_trans_aux"/>
    <property type="match status" value="1"/>
</dbReference>
<dbReference type="EMBL" id="FR687359">
    <property type="protein sequence ID" value="CBW76207.1"/>
    <property type="molecule type" value="Genomic_DNA"/>
</dbReference>
<accession>E5AMH5</accession>
<name>E5AMH5_MYCRK</name>
<evidence type="ECO:0000259" key="1">
    <source>
        <dbReference type="Pfam" id="PF03886"/>
    </source>
</evidence>
<sequence>MVIRLPALTRARCRPARQTSIRRGLSMSSRIMGSLVVLLGVFTFGGCGTAGHRASPAAHRYDLGAPAIAVHSGPMSPNGVAPRAGAAAPAFGPFKLVDMGAPASLDSDGIVYRLAYAHAQQPRTYASSRWVATPAQLLTQRLRVLLGARGAVVSPGDPVSAPVLRVELLEFEQIFDKPGASRGVVALRATLLRRGRQFTQATFGADAPASSADASGGVRALAQASDVALSQLADWLASQPALALSDGAHGVPVAPSL</sequence>
<evidence type="ECO:0000313" key="3">
    <source>
        <dbReference type="Proteomes" id="UP000007437"/>
    </source>
</evidence>
<organism evidence="2 3">
    <name type="scientific">Mycetohabitans rhizoxinica (strain DSM 19002 / CIP 109453 / HKI 454)</name>
    <name type="common">Paraburkholderia rhizoxinica</name>
    <dbReference type="NCBI Taxonomy" id="882378"/>
    <lineage>
        <taxon>Bacteria</taxon>
        <taxon>Pseudomonadati</taxon>
        <taxon>Pseudomonadota</taxon>
        <taxon>Betaproteobacteria</taxon>
        <taxon>Burkholderiales</taxon>
        <taxon>Burkholderiaceae</taxon>
        <taxon>Mycetohabitans</taxon>
    </lineage>
</organism>
<dbReference type="Proteomes" id="UP000007437">
    <property type="component" value="Chromosome"/>
</dbReference>
<gene>
    <name evidence="2" type="ordered locus">RBRH_02222</name>
</gene>
<dbReference type="InterPro" id="IPR005586">
    <property type="entry name" value="ABC_trans_aux"/>
</dbReference>
<reference evidence="2 3" key="1">
    <citation type="journal article" date="2011" name="J. Bacteriol.">
        <title>Complete genome sequence of Burkholderia rhizoxinica, an endosymbiont of Rhizopus microsporus.</title>
        <authorList>
            <person name="Lackner G."/>
            <person name="Moebius N."/>
            <person name="Partida-Martinez L."/>
            <person name="Hertweck C."/>
        </authorList>
    </citation>
    <scope>NUCLEOTIDE SEQUENCE [LARGE SCALE GENOMIC DNA]</scope>
    <source>
        <strain evidence="3">DSM 19002 / CIP 109453 / HKI 454</strain>
    </source>
</reference>
<dbReference type="Gene3D" id="3.40.50.10610">
    <property type="entry name" value="ABC-type transport auxiliary lipoprotein component"/>
    <property type="match status" value="1"/>
</dbReference>
<dbReference type="KEGG" id="brh:RBRH_02222"/>
<protein>
    <submittedName>
        <fullName evidence="2">Transcriptional regulator</fullName>
    </submittedName>
</protein>
<dbReference type="AlphaFoldDB" id="E5AMH5"/>
<dbReference type="SUPFAM" id="SSF159594">
    <property type="entry name" value="XCC0632-like"/>
    <property type="match status" value="1"/>
</dbReference>
<feature type="domain" description="ABC-type transport auxiliary lipoprotein component" evidence="1">
    <location>
        <begin position="90"/>
        <end position="232"/>
    </location>
</feature>